<proteinExistence type="predicted"/>
<dbReference type="EMBL" id="FOAB01000003">
    <property type="protein sequence ID" value="SEL16807.1"/>
    <property type="molecule type" value="Genomic_DNA"/>
</dbReference>
<reference evidence="1 2" key="1">
    <citation type="submission" date="2016-10" db="EMBL/GenBank/DDBJ databases">
        <authorList>
            <person name="de Groot N.N."/>
        </authorList>
    </citation>
    <scope>NUCLEOTIDE SEQUENCE [LARGE SCALE GENOMIC DNA]</scope>
    <source>
        <strain evidence="1 2">DSM 25232</strain>
    </source>
</reference>
<gene>
    <name evidence="1" type="ORF">SAMN04487910_1917</name>
</gene>
<dbReference type="AlphaFoldDB" id="A0A1H7N1Q1"/>
<name>A0A1H7N1Q1_AQUAM</name>
<dbReference type="RefSeq" id="WP_091407803.1">
    <property type="nucleotide sequence ID" value="NZ_FOAB01000003.1"/>
</dbReference>
<evidence type="ECO:0000313" key="1">
    <source>
        <dbReference type="EMBL" id="SEL16807.1"/>
    </source>
</evidence>
<dbReference type="Proteomes" id="UP000198521">
    <property type="component" value="Unassembled WGS sequence"/>
</dbReference>
<keyword evidence="2" id="KW-1185">Reference proteome</keyword>
<evidence type="ECO:0000313" key="2">
    <source>
        <dbReference type="Proteomes" id="UP000198521"/>
    </source>
</evidence>
<accession>A0A1H7N1Q1</accession>
<organism evidence="1 2">
    <name type="scientific">Aquimarina amphilecti</name>
    <dbReference type="NCBI Taxonomy" id="1038014"/>
    <lineage>
        <taxon>Bacteria</taxon>
        <taxon>Pseudomonadati</taxon>
        <taxon>Bacteroidota</taxon>
        <taxon>Flavobacteriia</taxon>
        <taxon>Flavobacteriales</taxon>
        <taxon>Flavobacteriaceae</taxon>
        <taxon>Aquimarina</taxon>
    </lineage>
</organism>
<sequence length="72" mass="8688">MTLYCCHRFLFFQYISIIRLLLQKPGKPPWNLFRRKRAVAEIKFHNYGSQADSLFTVILDRKKGILKRLFNK</sequence>
<dbReference type="STRING" id="1038014.SAMN04487910_1917"/>
<dbReference type="OrthoDB" id="1162497at2"/>
<protein>
    <submittedName>
        <fullName evidence="1">Uncharacterized protein</fullName>
    </submittedName>
</protein>